<keyword evidence="4 9" id="KW-0349">Heme</keyword>
<dbReference type="EMBL" id="LN679111">
    <property type="protein sequence ID" value="CEL53261.1"/>
    <property type="molecule type" value="Genomic_DNA"/>
</dbReference>
<keyword evidence="10" id="KW-0175">Coiled coil</keyword>
<dbReference type="PANTHER" id="PTHR24305:SF166">
    <property type="entry name" value="CYTOCHROME P450 12A4, MITOCHONDRIAL-RELATED"/>
    <property type="match status" value="1"/>
</dbReference>
<evidence type="ECO:0000256" key="3">
    <source>
        <dbReference type="ARBA" id="ARBA00010617"/>
    </source>
</evidence>
<evidence type="ECO:0000256" key="6">
    <source>
        <dbReference type="ARBA" id="ARBA00023002"/>
    </source>
</evidence>
<dbReference type="AlphaFoldDB" id="A0A0B7F5B1"/>
<comment type="similarity">
    <text evidence="3">Belongs to the cytochrome P450 family.</text>
</comment>
<evidence type="ECO:0000256" key="1">
    <source>
        <dbReference type="ARBA" id="ARBA00001971"/>
    </source>
</evidence>
<evidence type="ECO:0000256" key="2">
    <source>
        <dbReference type="ARBA" id="ARBA00005179"/>
    </source>
</evidence>
<keyword evidence="7 9" id="KW-0408">Iron</keyword>
<evidence type="ECO:0000256" key="8">
    <source>
        <dbReference type="ARBA" id="ARBA00023033"/>
    </source>
</evidence>
<evidence type="ECO:0000256" key="5">
    <source>
        <dbReference type="ARBA" id="ARBA00022723"/>
    </source>
</evidence>
<gene>
    <name evidence="11" type="ORF">RSOLAG1IB_06228</name>
</gene>
<organism evidence="11 12">
    <name type="scientific">Thanatephorus cucumeris (strain AG1-IB / isolate 7/3/14)</name>
    <name type="common">Lettuce bottom rot fungus</name>
    <name type="synonym">Rhizoctonia solani</name>
    <dbReference type="NCBI Taxonomy" id="1108050"/>
    <lineage>
        <taxon>Eukaryota</taxon>
        <taxon>Fungi</taxon>
        <taxon>Dikarya</taxon>
        <taxon>Basidiomycota</taxon>
        <taxon>Agaricomycotina</taxon>
        <taxon>Agaricomycetes</taxon>
        <taxon>Cantharellales</taxon>
        <taxon>Ceratobasidiaceae</taxon>
        <taxon>Rhizoctonia</taxon>
        <taxon>Rhizoctonia solani AG-1</taxon>
    </lineage>
</organism>
<dbReference type="GO" id="GO:0005506">
    <property type="term" value="F:iron ion binding"/>
    <property type="evidence" value="ECO:0007669"/>
    <property type="project" value="InterPro"/>
</dbReference>
<sequence>MTTIGQRFIEILTSEVQKNGRKTEIVDVFQWVHLISLEIIGQAGIGHSFGILEGNVPDYLAASRDFFALMAEVWYFHPFITFFSRLGPASFRRAVVEWIPHRPVQRIISVSDIMHKTAADIMKHKREAMVNGTLDSEVAAGKDIMTALLRQNLVVAPQDQMTDEEVLAQVNGLAFAGNDTTSSALSQVINLLAKHQEVQEKLRDEVHAAHRNHGKNLDYEQLNSLSYLDAVCRESLRLHAPGAFAIRVATKDWTLPLHYAVKTKDGKATLTEIRVPKGTNLHVALRAANKDERTWGADAEEFKPDRWLEPLPESVSNARIPGIYSSMMTFLGGPRACPGMKFSQLEMKIILSGLVSSFKFDPSEDKIKWKATGIAKPHVQQPDGRVSRNPMMPIRVTALGDLE</sequence>
<dbReference type="GO" id="GO:0004497">
    <property type="term" value="F:monooxygenase activity"/>
    <property type="evidence" value="ECO:0007669"/>
    <property type="project" value="UniProtKB-KW"/>
</dbReference>
<feature type="coiled-coil region" evidence="10">
    <location>
        <begin position="185"/>
        <end position="212"/>
    </location>
</feature>
<comment type="cofactor">
    <cofactor evidence="1 9">
        <name>heme</name>
        <dbReference type="ChEBI" id="CHEBI:30413"/>
    </cofactor>
</comment>
<dbReference type="GO" id="GO:0020037">
    <property type="term" value="F:heme binding"/>
    <property type="evidence" value="ECO:0007669"/>
    <property type="project" value="InterPro"/>
</dbReference>
<proteinExistence type="inferred from homology"/>
<evidence type="ECO:0000256" key="4">
    <source>
        <dbReference type="ARBA" id="ARBA00022617"/>
    </source>
</evidence>
<dbReference type="SUPFAM" id="SSF48264">
    <property type="entry name" value="Cytochrome P450"/>
    <property type="match status" value="1"/>
</dbReference>
<dbReference type="PRINTS" id="PR00385">
    <property type="entry name" value="P450"/>
</dbReference>
<keyword evidence="12" id="KW-1185">Reference proteome</keyword>
<dbReference type="InterPro" id="IPR050121">
    <property type="entry name" value="Cytochrome_P450_monoxygenase"/>
</dbReference>
<evidence type="ECO:0000313" key="12">
    <source>
        <dbReference type="Proteomes" id="UP000059188"/>
    </source>
</evidence>
<accession>A0A0B7F5B1</accession>
<evidence type="ECO:0000313" key="11">
    <source>
        <dbReference type="EMBL" id="CEL53261.1"/>
    </source>
</evidence>
<evidence type="ECO:0000256" key="9">
    <source>
        <dbReference type="PIRSR" id="PIRSR602401-1"/>
    </source>
</evidence>
<dbReference type="Proteomes" id="UP000059188">
    <property type="component" value="Unassembled WGS sequence"/>
</dbReference>
<keyword evidence="5 9" id="KW-0479">Metal-binding</keyword>
<protein>
    <submittedName>
        <fullName evidence="11">Cytochrome P450 3A9</fullName>
    </submittedName>
</protein>
<dbReference type="InterPro" id="IPR001128">
    <property type="entry name" value="Cyt_P450"/>
</dbReference>
<dbReference type="Pfam" id="PF00067">
    <property type="entry name" value="p450"/>
    <property type="match status" value="1"/>
</dbReference>
<evidence type="ECO:0000256" key="10">
    <source>
        <dbReference type="SAM" id="Coils"/>
    </source>
</evidence>
<dbReference type="PRINTS" id="PR00463">
    <property type="entry name" value="EP450I"/>
</dbReference>
<dbReference type="PANTHER" id="PTHR24305">
    <property type="entry name" value="CYTOCHROME P450"/>
    <property type="match status" value="1"/>
</dbReference>
<keyword evidence="8" id="KW-0503">Monooxygenase</keyword>
<feature type="binding site" description="axial binding residue" evidence="9">
    <location>
        <position position="337"/>
    </location>
    <ligand>
        <name>heme</name>
        <dbReference type="ChEBI" id="CHEBI:30413"/>
    </ligand>
    <ligandPart>
        <name>Fe</name>
        <dbReference type="ChEBI" id="CHEBI:18248"/>
    </ligandPart>
</feature>
<keyword evidence="6" id="KW-0560">Oxidoreductase</keyword>
<dbReference type="Gene3D" id="1.10.630.10">
    <property type="entry name" value="Cytochrome P450"/>
    <property type="match status" value="1"/>
</dbReference>
<evidence type="ECO:0000256" key="7">
    <source>
        <dbReference type="ARBA" id="ARBA00023004"/>
    </source>
</evidence>
<dbReference type="InterPro" id="IPR002401">
    <property type="entry name" value="Cyt_P450_E_grp-I"/>
</dbReference>
<comment type="pathway">
    <text evidence="2">Secondary metabolite biosynthesis.</text>
</comment>
<reference evidence="11 12" key="1">
    <citation type="submission" date="2014-11" db="EMBL/GenBank/DDBJ databases">
        <authorList>
            <person name="Wibberg Daniel"/>
        </authorList>
    </citation>
    <scope>NUCLEOTIDE SEQUENCE [LARGE SCALE GENOMIC DNA]</scope>
    <source>
        <strain evidence="11">Rhizoctonia solani AG1-IB 7/3/14</strain>
    </source>
</reference>
<dbReference type="GO" id="GO:0016705">
    <property type="term" value="F:oxidoreductase activity, acting on paired donors, with incorporation or reduction of molecular oxygen"/>
    <property type="evidence" value="ECO:0007669"/>
    <property type="project" value="InterPro"/>
</dbReference>
<dbReference type="OrthoDB" id="1470350at2759"/>
<dbReference type="InterPro" id="IPR036396">
    <property type="entry name" value="Cyt_P450_sf"/>
</dbReference>
<dbReference type="STRING" id="1108050.A0A0B7F5B1"/>
<name>A0A0B7F5B1_THACB</name>